<accession>A0A0K2JFL3</accession>
<keyword evidence="1" id="KW-1133">Transmembrane helix</keyword>
<dbReference type="AlphaFoldDB" id="A0A0K2JFL3"/>
<dbReference type="EMBL" id="CP010899">
    <property type="protein sequence ID" value="ALA97370.1"/>
    <property type="molecule type" value="Genomic_DNA"/>
</dbReference>
<evidence type="ECO:0000256" key="1">
    <source>
        <dbReference type="SAM" id="Phobius"/>
    </source>
</evidence>
<dbReference type="Proteomes" id="UP000062963">
    <property type="component" value="Chromosome"/>
</dbReference>
<keyword evidence="1" id="KW-0812">Transmembrane</keyword>
<evidence type="ECO:0000313" key="2">
    <source>
        <dbReference type="EMBL" id="ALA97370.1"/>
    </source>
</evidence>
<protein>
    <submittedName>
        <fullName evidence="2">Spiroplasmavirus-related protein</fullName>
    </submittedName>
</protein>
<dbReference type="STRING" id="273035.SKUN_00468"/>
<organism evidence="2 3">
    <name type="scientific">Spiroplasma kunkelii CR2-3x</name>
    <dbReference type="NCBI Taxonomy" id="273035"/>
    <lineage>
        <taxon>Bacteria</taxon>
        <taxon>Bacillati</taxon>
        <taxon>Mycoplasmatota</taxon>
        <taxon>Mollicutes</taxon>
        <taxon>Entomoplasmatales</taxon>
        <taxon>Spiroplasmataceae</taxon>
        <taxon>Spiroplasma</taxon>
    </lineage>
</organism>
<dbReference type="Pfam" id="PF12461">
    <property type="entry name" value="DUF3688"/>
    <property type="match status" value="1"/>
</dbReference>
<name>A0A0K2JFL3_SPIKU</name>
<dbReference type="InterPro" id="IPR022160">
    <property type="entry name" value="Phage_1-C74_Orf1"/>
</dbReference>
<dbReference type="PATRIC" id="fig|273035.7.peg.549"/>
<sequence>MKKSLSLFAIFILSFLGLVIPFITLTAFRPLNGEHYTLKQEKNSIDKGINETDFINTMFLRSIFFENWSETNYFINPTLKTSKKLLFNDKWYLDFLQDSYSTGVVYDKPSSSFFYYFLVVVVEYMIVLVYYFLCFHCYYFFYYNCGILQ</sequence>
<keyword evidence="3" id="KW-1185">Reference proteome</keyword>
<feature type="transmembrane region" description="Helical" evidence="1">
    <location>
        <begin position="113"/>
        <end position="141"/>
    </location>
</feature>
<dbReference type="KEGG" id="skn:SKUN_00468"/>
<reference evidence="2 3" key="1">
    <citation type="journal article" date="2015" name="Genome Announc.">
        <title>Complete Genome Sequence of Spiroplasma kunkelii Strain CR2-3x, Causal Agent of Corn Stunt Disease in Zea mays L.</title>
        <authorList>
            <person name="Davis R.E."/>
            <person name="Shao J."/>
            <person name="Dally E.L."/>
            <person name="Zhao Y."/>
            <person name="Gasparich G.E."/>
            <person name="Gaynor B.J."/>
            <person name="Athey J.C."/>
            <person name="Harrison N.A."/>
            <person name="Donofrio N."/>
        </authorList>
    </citation>
    <scope>NUCLEOTIDE SEQUENCE [LARGE SCALE GENOMIC DNA]</scope>
    <source>
        <strain evidence="2 3">CR2-3x</strain>
    </source>
</reference>
<gene>
    <name evidence="2" type="ORF">SKUN_00468</name>
</gene>
<evidence type="ECO:0000313" key="3">
    <source>
        <dbReference type="Proteomes" id="UP000062963"/>
    </source>
</evidence>
<keyword evidence="1" id="KW-0472">Membrane</keyword>
<proteinExistence type="predicted"/>
<feature type="transmembrane region" description="Helical" evidence="1">
    <location>
        <begin position="7"/>
        <end position="28"/>
    </location>
</feature>